<dbReference type="EMBL" id="LR796718">
    <property type="protein sequence ID" value="CAB4161677.1"/>
    <property type="molecule type" value="Genomic_DNA"/>
</dbReference>
<gene>
    <name evidence="2" type="ORF">UFOVP761_33</name>
</gene>
<protein>
    <submittedName>
        <fullName evidence="2">Uncharacterized protein</fullName>
    </submittedName>
</protein>
<accession>A0A6J5NRP2</accession>
<sequence length="407" mass="43416">MPIDPSIAMSYKPIGLDIAGAMQAAEERKLMQSRNALAGAQQAAAQDELNNALAARRYAGSADLNDPQNAMRLFGFGTAGGDMYQSLQAGRASSAAARKSQLEASGVKAGQYRQALTFVNTPQAAMEWLQAHHDDPDMQDSPVARMPLDVALSRIPQDPAGFQQWRQQAALGIDEYIKRTTMTANEQSLETDRAEQRGISRGQLKVSQRNAAVNEAAEARQAANVDAPLAPKERQKREAAYPKASAAFRSATTELDTQIKDLEFLRNHPGLSGITGLVYGNTPAITADAREAKALLKTILARGGFQALASLRAASPTGGAVGNVSDTEGRYLRDSYAPLDTSQDTDSFQRGLDRAIAQAKSSKLNIQQAYDDTYSYRQGAAPAGAPAAPAAAGPRKTKSGVTYTVED</sequence>
<reference evidence="2" key="1">
    <citation type="submission" date="2020-04" db="EMBL/GenBank/DDBJ databases">
        <authorList>
            <person name="Chiriac C."/>
            <person name="Salcher M."/>
            <person name="Ghai R."/>
            <person name="Kavagutti S V."/>
        </authorList>
    </citation>
    <scope>NUCLEOTIDE SEQUENCE</scope>
</reference>
<organism evidence="2">
    <name type="scientific">uncultured Caudovirales phage</name>
    <dbReference type="NCBI Taxonomy" id="2100421"/>
    <lineage>
        <taxon>Viruses</taxon>
        <taxon>Duplodnaviria</taxon>
        <taxon>Heunggongvirae</taxon>
        <taxon>Uroviricota</taxon>
        <taxon>Caudoviricetes</taxon>
        <taxon>Peduoviridae</taxon>
        <taxon>Maltschvirus</taxon>
        <taxon>Maltschvirus maltsch</taxon>
    </lineage>
</organism>
<evidence type="ECO:0000313" key="2">
    <source>
        <dbReference type="EMBL" id="CAB4161677.1"/>
    </source>
</evidence>
<evidence type="ECO:0000256" key="1">
    <source>
        <dbReference type="SAM" id="MobiDB-lite"/>
    </source>
</evidence>
<feature type="compositionally biased region" description="Low complexity" evidence="1">
    <location>
        <begin position="379"/>
        <end position="394"/>
    </location>
</feature>
<feature type="region of interest" description="Disordered" evidence="1">
    <location>
        <begin position="378"/>
        <end position="407"/>
    </location>
</feature>
<proteinExistence type="predicted"/>
<name>A0A6J5NRP2_9CAUD</name>